<evidence type="ECO:0000256" key="1">
    <source>
        <dbReference type="SAM" id="MobiDB-lite"/>
    </source>
</evidence>
<evidence type="ECO:0000313" key="2">
    <source>
        <dbReference type="EMBL" id="CAK0905826.1"/>
    </source>
</evidence>
<proteinExistence type="predicted"/>
<feature type="region of interest" description="Disordered" evidence="1">
    <location>
        <begin position="181"/>
        <end position="200"/>
    </location>
</feature>
<name>A0ABN9Y4F3_9DINO</name>
<comment type="caution">
    <text evidence="2">The sequence shown here is derived from an EMBL/GenBank/DDBJ whole genome shotgun (WGS) entry which is preliminary data.</text>
</comment>
<dbReference type="Proteomes" id="UP001189429">
    <property type="component" value="Unassembled WGS sequence"/>
</dbReference>
<sequence length="200" mass="21423">MPQGNQLVYKWAKAGAKLREAPSEQEIVAEACERGAEDESPWLDMLHDWLHAAGFQDSHGVGGAADQRIDLDFDASQLEAEGAESREKHCERRGGVPPEMRSAGAAPAASTVGDSPVGADDRLQPWPFQGREVVRASARGLALGPPGLFCTGCGANVQKSHAWARPFAKVTPTLCLATHSEEQASKRHASRFDAFPTPQA</sequence>
<evidence type="ECO:0000313" key="3">
    <source>
        <dbReference type="Proteomes" id="UP001189429"/>
    </source>
</evidence>
<keyword evidence="3" id="KW-1185">Reference proteome</keyword>
<organism evidence="2 3">
    <name type="scientific">Prorocentrum cordatum</name>
    <dbReference type="NCBI Taxonomy" id="2364126"/>
    <lineage>
        <taxon>Eukaryota</taxon>
        <taxon>Sar</taxon>
        <taxon>Alveolata</taxon>
        <taxon>Dinophyceae</taxon>
        <taxon>Prorocentrales</taxon>
        <taxon>Prorocentraceae</taxon>
        <taxon>Prorocentrum</taxon>
    </lineage>
</organism>
<dbReference type="EMBL" id="CAUYUJ010021614">
    <property type="protein sequence ID" value="CAK0905826.1"/>
    <property type="molecule type" value="Genomic_DNA"/>
</dbReference>
<feature type="compositionally biased region" description="Basic and acidic residues" evidence="1">
    <location>
        <begin position="83"/>
        <end position="94"/>
    </location>
</feature>
<reference evidence="2" key="1">
    <citation type="submission" date="2023-10" db="EMBL/GenBank/DDBJ databases">
        <authorList>
            <person name="Chen Y."/>
            <person name="Shah S."/>
            <person name="Dougan E. K."/>
            <person name="Thang M."/>
            <person name="Chan C."/>
        </authorList>
    </citation>
    <scope>NUCLEOTIDE SEQUENCE [LARGE SCALE GENOMIC DNA]</scope>
</reference>
<protein>
    <submittedName>
        <fullName evidence="2">Uncharacterized protein</fullName>
    </submittedName>
</protein>
<accession>A0ABN9Y4F3</accession>
<feature type="region of interest" description="Disordered" evidence="1">
    <location>
        <begin position="80"/>
        <end position="124"/>
    </location>
</feature>
<gene>
    <name evidence="2" type="ORF">PCOR1329_LOCUS81385</name>
</gene>